<dbReference type="GO" id="GO:0008360">
    <property type="term" value="P:regulation of cell shape"/>
    <property type="evidence" value="ECO:0007669"/>
    <property type="project" value="UniProtKB-KW"/>
</dbReference>
<evidence type="ECO:0000256" key="2">
    <source>
        <dbReference type="ARBA" id="ARBA00013855"/>
    </source>
</evidence>
<feature type="compositionally biased region" description="Polar residues" evidence="6">
    <location>
        <begin position="316"/>
        <end position="332"/>
    </location>
</feature>
<dbReference type="InterPro" id="IPR007221">
    <property type="entry name" value="MreC"/>
</dbReference>
<evidence type="ECO:0000256" key="5">
    <source>
        <dbReference type="SAM" id="Coils"/>
    </source>
</evidence>
<feature type="domain" description="Rod shape-determining protein MreC beta-barrel core" evidence="7">
    <location>
        <begin position="127"/>
        <end position="273"/>
    </location>
</feature>
<feature type="coiled-coil region" evidence="5">
    <location>
        <begin position="74"/>
        <end position="101"/>
    </location>
</feature>
<dbReference type="PANTHER" id="PTHR34138">
    <property type="entry name" value="CELL SHAPE-DETERMINING PROTEIN MREC"/>
    <property type="match status" value="1"/>
</dbReference>
<dbReference type="Pfam" id="PF04085">
    <property type="entry name" value="MreC"/>
    <property type="match status" value="1"/>
</dbReference>
<organism evidence="8 9">
    <name type="scientific">Candidatus Sulfotelmatobacter kueseliae</name>
    <dbReference type="NCBI Taxonomy" id="2042962"/>
    <lineage>
        <taxon>Bacteria</taxon>
        <taxon>Pseudomonadati</taxon>
        <taxon>Acidobacteriota</taxon>
        <taxon>Terriglobia</taxon>
        <taxon>Terriglobales</taxon>
        <taxon>Candidatus Korobacteraceae</taxon>
        <taxon>Candidatus Sulfotelmatobacter</taxon>
    </lineage>
</organism>
<evidence type="ECO:0000259" key="7">
    <source>
        <dbReference type="Pfam" id="PF04085"/>
    </source>
</evidence>
<evidence type="ECO:0000256" key="6">
    <source>
        <dbReference type="SAM" id="MobiDB-lite"/>
    </source>
</evidence>
<evidence type="ECO:0000313" key="9">
    <source>
        <dbReference type="Proteomes" id="UP000238701"/>
    </source>
</evidence>
<dbReference type="InterPro" id="IPR055342">
    <property type="entry name" value="MreC_beta-barrel_core"/>
</dbReference>
<dbReference type="PANTHER" id="PTHR34138:SF1">
    <property type="entry name" value="CELL SHAPE-DETERMINING PROTEIN MREC"/>
    <property type="match status" value="1"/>
</dbReference>
<keyword evidence="5" id="KW-0175">Coiled coil</keyword>
<dbReference type="OrthoDB" id="9792313at2"/>
<evidence type="ECO:0000313" key="8">
    <source>
        <dbReference type="EMBL" id="SPF40988.1"/>
    </source>
</evidence>
<dbReference type="EMBL" id="OMOD01000127">
    <property type="protein sequence ID" value="SPF40988.1"/>
    <property type="molecule type" value="Genomic_DNA"/>
</dbReference>
<proteinExistence type="inferred from homology"/>
<dbReference type="InterPro" id="IPR042175">
    <property type="entry name" value="Cell/Rod_MreC_2"/>
</dbReference>
<keyword evidence="3" id="KW-0133">Cell shape</keyword>
<evidence type="ECO:0000256" key="3">
    <source>
        <dbReference type="ARBA" id="ARBA00022960"/>
    </source>
</evidence>
<dbReference type="InterPro" id="IPR042177">
    <property type="entry name" value="Cell/Rod_1"/>
</dbReference>
<dbReference type="Proteomes" id="UP000238701">
    <property type="component" value="Unassembled WGS sequence"/>
</dbReference>
<evidence type="ECO:0000256" key="1">
    <source>
        <dbReference type="ARBA" id="ARBA00009369"/>
    </source>
</evidence>
<gene>
    <name evidence="8" type="ORF">SBA1_340029</name>
</gene>
<dbReference type="Gene3D" id="2.40.10.350">
    <property type="entry name" value="Rod shape-determining protein MreC, domain 2"/>
    <property type="match status" value="1"/>
</dbReference>
<feature type="region of interest" description="Disordered" evidence="6">
    <location>
        <begin position="297"/>
        <end position="385"/>
    </location>
</feature>
<evidence type="ECO:0000256" key="4">
    <source>
        <dbReference type="ARBA" id="ARBA00032089"/>
    </source>
</evidence>
<dbReference type="Gene3D" id="2.40.10.340">
    <property type="entry name" value="Rod shape-determining protein MreC, domain 1"/>
    <property type="match status" value="1"/>
</dbReference>
<dbReference type="NCBIfam" id="TIGR00219">
    <property type="entry name" value="mreC"/>
    <property type="match status" value="1"/>
</dbReference>
<comment type="similarity">
    <text evidence="1">Belongs to the MreC family.</text>
</comment>
<accession>A0A2U3KMW1</accession>
<protein>
    <recommendedName>
        <fullName evidence="2">Cell shape-determining protein MreC</fullName>
    </recommendedName>
    <alternativeName>
        <fullName evidence="4">Cell shape protein MreC</fullName>
    </alternativeName>
</protein>
<name>A0A2U3KMW1_9BACT</name>
<sequence>MESVLARYRNLIILVGVLFLQVLGLAVQVKRGGNDTENTRLIRIWAVGAITPFERGLVWVENSTGNLWHNYFYLRGVRTENRELKQQIEQMRLEQVRLTEDAAQAHRLQALLAFKEQFVAKTEAAQVIGWSGSDQSRIIWIDKGQDEGLKRDMPVITADGIVGKVLLVYKNPSVSQVLLINDQSSGVGVILEKSRLQGVLRGTVNGEVTLERVMSDEQVAPGETVLTSGGDQIFPKGLPVGTVTKVGAGKDLFLNVKVRPAANLSKLEEVLVLVEKQQQEAVAEETGHTRAADILAQRLPSVPEKPPDANAGSGETKPSSTPTAGSKISHPSNHAMGGAAQASAGPKPPVSPKPSGAQPQTANPSARPPATPANTQPPTDQDNPN</sequence>
<dbReference type="GO" id="GO:0005886">
    <property type="term" value="C:plasma membrane"/>
    <property type="evidence" value="ECO:0007669"/>
    <property type="project" value="TreeGrafter"/>
</dbReference>
<reference evidence="9" key="1">
    <citation type="submission" date="2018-02" db="EMBL/GenBank/DDBJ databases">
        <authorList>
            <person name="Hausmann B."/>
        </authorList>
    </citation>
    <scope>NUCLEOTIDE SEQUENCE [LARGE SCALE GENOMIC DNA]</scope>
    <source>
        <strain evidence="9">Peat soil MAG SbA1</strain>
    </source>
</reference>
<dbReference type="AlphaFoldDB" id="A0A2U3KMW1"/>